<dbReference type="EMBL" id="NBSK02000004">
    <property type="protein sequence ID" value="KAJ0214454.1"/>
    <property type="molecule type" value="Genomic_DNA"/>
</dbReference>
<evidence type="ECO:0000313" key="1">
    <source>
        <dbReference type="EMBL" id="KAJ0214454.1"/>
    </source>
</evidence>
<gene>
    <name evidence="1" type="ORF">LSAT_V11C400181040</name>
</gene>
<dbReference type="Proteomes" id="UP000235145">
    <property type="component" value="Unassembled WGS sequence"/>
</dbReference>
<proteinExistence type="predicted"/>
<dbReference type="AlphaFoldDB" id="A0A9R1VZM2"/>
<keyword evidence="2" id="KW-1185">Reference proteome</keyword>
<sequence length="102" mass="11506">MLTASVNNYPFIVTFKIDRLHVLVLNSYLFCNFPTKAGCTTQVSMRPSWDLPSSPQCQSVVEMSDGVSFGLQDNHTCITCEIIVQWLNNQLAHNLSRDNILN</sequence>
<dbReference type="InterPro" id="IPR011001">
    <property type="entry name" value="Saposin-like"/>
</dbReference>
<evidence type="ECO:0000313" key="2">
    <source>
        <dbReference type="Proteomes" id="UP000235145"/>
    </source>
</evidence>
<dbReference type="SUPFAM" id="SSF47862">
    <property type="entry name" value="Saposin"/>
    <property type="match status" value="1"/>
</dbReference>
<name>A0A9R1VZM2_LACSA</name>
<accession>A0A9R1VZM2</accession>
<reference evidence="1 2" key="1">
    <citation type="journal article" date="2017" name="Nat. Commun.">
        <title>Genome assembly with in vitro proximity ligation data and whole-genome triplication in lettuce.</title>
        <authorList>
            <person name="Reyes-Chin-Wo S."/>
            <person name="Wang Z."/>
            <person name="Yang X."/>
            <person name="Kozik A."/>
            <person name="Arikit S."/>
            <person name="Song C."/>
            <person name="Xia L."/>
            <person name="Froenicke L."/>
            <person name="Lavelle D.O."/>
            <person name="Truco M.J."/>
            <person name="Xia R."/>
            <person name="Zhu S."/>
            <person name="Xu C."/>
            <person name="Xu H."/>
            <person name="Xu X."/>
            <person name="Cox K."/>
            <person name="Korf I."/>
            <person name="Meyers B.C."/>
            <person name="Michelmore R.W."/>
        </authorList>
    </citation>
    <scope>NUCLEOTIDE SEQUENCE [LARGE SCALE GENOMIC DNA]</scope>
    <source>
        <strain evidence="2">cv. Salinas</strain>
        <tissue evidence="1">Seedlings</tissue>
    </source>
</reference>
<comment type="caution">
    <text evidence="1">The sequence shown here is derived from an EMBL/GenBank/DDBJ whole genome shotgun (WGS) entry which is preliminary data.</text>
</comment>
<organism evidence="1 2">
    <name type="scientific">Lactuca sativa</name>
    <name type="common">Garden lettuce</name>
    <dbReference type="NCBI Taxonomy" id="4236"/>
    <lineage>
        <taxon>Eukaryota</taxon>
        <taxon>Viridiplantae</taxon>
        <taxon>Streptophyta</taxon>
        <taxon>Embryophyta</taxon>
        <taxon>Tracheophyta</taxon>
        <taxon>Spermatophyta</taxon>
        <taxon>Magnoliopsida</taxon>
        <taxon>eudicotyledons</taxon>
        <taxon>Gunneridae</taxon>
        <taxon>Pentapetalae</taxon>
        <taxon>asterids</taxon>
        <taxon>campanulids</taxon>
        <taxon>Asterales</taxon>
        <taxon>Asteraceae</taxon>
        <taxon>Cichorioideae</taxon>
        <taxon>Cichorieae</taxon>
        <taxon>Lactucinae</taxon>
        <taxon>Lactuca</taxon>
    </lineage>
</organism>
<protein>
    <submittedName>
        <fullName evidence="1">Uncharacterized protein</fullName>
    </submittedName>
</protein>